<feature type="transmembrane region" description="Helical" evidence="1">
    <location>
        <begin position="6"/>
        <end position="26"/>
    </location>
</feature>
<evidence type="ECO:0000256" key="1">
    <source>
        <dbReference type="SAM" id="Phobius"/>
    </source>
</evidence>
<name>X1RKW6_9ZZZZ</name>
<gene>
    <name evidence="2" type="ORF">S06H3_64911</name>
</gene>
<evidence type="ECO:0000313" key="2">
    <source>
        <dbReference type="EMBL" id="GAI63810.1"/>
    </source>
</evidence>
<organism evidence="2">
    <name type="scientific">marine sediment metagenome</name>
    <dbReference type="NCBI Taxonomy" id="412755"/>
    <lineage>
        <taxon>unclassified sequences</taxon>
        <taxon>metagenomes</taxon>
        <taxon>ecological metagenomes</taxon>
    </lineage>
</organism>
<reference evidence="2" key="1">
    <citation type="journal article" date="2014" name="Front. Microbiol.">
        <title>High frequency of phylogenetically diverse reductive dehalogenase-homologous genes in deep subseafloor sedimentary metagenomes.</title>
        <authorList>
            <person name="Kawai M."/>
            <person name="Futagami T."/>
            <person name="Toyoda A."/>
            <person name="Takaki Y."/>
            <person name="Nishi S."/>
            <person name="Hori S."/>
            <person name="Arai W."/>
            <person name="Tsubouchi T."/>
            <person name="Morono Y."/>
            <person name="Uchiyama I."/>
            <person name="Ito T."/>
            <person name="Fujiyama A."/>
            <person name="Inagaki F."/>
            <person name="Takami H."/>
        </authorList>
    </citation>
    <scope>NUCLEOTIDE SEQUENCE</scope>
    <source>
        <strain evidence="2">Expedition CK06-06</strain>
    </source>
</reference>
<comment type="caution">
    <text evidence="2">The sequence shown here is derived from an EMBL/GenBank/DDBJ whole genome shotgun (WGS) entry which is preliminary data.</text>
</comment>
<protein>
    <submittedName>
        <fullName evidence="2">Uncharacterized protein</fullName>
    </submittedName>
</protein>
<dbReference type="EMBL" id="BARV01043506">
    <property type="protein sequence ID" value="GAI63810.1"/>
    <property type="molecule type" value="Genomic_DNA"/>
</dbReference>
<keyword evidence="1" id="KW-1133">Transmembrane helix</keyword>
<sequence>MDAIWVYYVLATFLVIFISIVGYSIYQEERAGKKDVESI</sequence>
<feature type="non-terminal residue" evidence="2">
    <location>
        <position position="39"/>
    </location>
</feature>
<accession>X1RKW6</accession>
<keyword evidence="1" id="KW-0812">Transmembrane</keyword>
<proteinExistence type="predicted"/>
<dbReference type="AlphaFoldDB" id="X1RKW6"/>
<keyword evidence="1" id="KW-0472">Membrane</keyword>